<evidence type="ECO:0000256" key="5">
    <source>
        <dbReference type="ARBA" id="ARBA00025804"/>
    </source>
</evidence>
<evidence type="ECO:0000256" key="2">
    <source>
        <dbReference type="ARBA" id="ARBA00022478"/>
    </source>
</evidence>
<evidence type="ECO:0000256" key="1">
    <source>
        <dbReference type="ARBA" id="ARBA00004123"/>
    </source>
</evidence>
<dbReference type="PANTHER" id="PTHR11800">
    <property type="entry name" value="DNA-DIRECTED RNA POLYMERASE"/>
    <property type="match status" value="1"/>
</dbReference>
<comment type="caution">
    <text evidence="9">The sequence shown here is derived from an EMBL/GenBank/DDBJ whole genome shotgun (WGS) entry which is preliminary data.</text>
</comment>
<dbReference type="Proteomes" id="UP000886523">
    <property type="component" value="Unassembled WGS sequence"/>
</dbReference>
<dbReference type="PANTHER" id="PTHR11800:SF2">
    <property type="entry name" value="DNA-DIRECTED RNA POLYMERASE II SUBUNIT RPB3"/>
    <property type="match status" value="1"/>
</dbReference>
<dbReference type="Pfam" id="PF01000">
    <property type="entry name" value="RNA_pol_A_bac"/>
    <property type="match status" value="1"/>
</dbReference>
<name>A0A9P6BAZ7_9AGAM</name>
<dbReference type="InterPro" id="IPR022842">
    <property type="entry name" value="RNAP_Rpo3/Rpb3/RPAC1"/>
</dbReference>
<feature type="region of interest" description="Disordered" evidence="7">
    <location>
        <begin position="337"/>
        <end position="367"/>
    </location>
</feature>
<evidence type="ECO:0000259" key="8">
    <source>
        <dbReference type="SMART" id="SM00662"/>
    </source>
</evidence>
<dbReference type="Gene3D" id="3.30.1360.10">
    <property type="entry name" value="RNA polymerase, RBP11-like subunit"/>
    <property type="match status" value="1"/>
</dbReference>
<dbReference type="HAMAP" id="MF_00320">
    <property type="entry name" value="RNApol_arch_Rpo3"/>
    <property type="match status" value="1"/>
</dbReference>
<dbReference type="SMART" id="SM00662">
    <property type="entry name" value="RPOLD"/>
    <property type="match status" value="1"/>
</dbReference>
<feature type="domain" description="DNA-directed RNA polymerase RpoA/D/Rpb3-type" evidence="8">
    <location>
        <begin position="23"/>
        <end position="285"/>
    </location>
</feature>
<accession>A0A9P6BAZ7</accession>
<dbReference type="SUPFAM" id="SSF56553">
    <property type="entry name" value="Insert subdomain of RNA polymerase alpha subunit"/>
    <property type="match status" value="1"/>
</dbReference>
<evidence type="ECO:0000256" key="7">
    <source>
        <dbReference type="SAM" id="MobiDB-lite"/>
    </source>
</evidence>
<organism evidence="9 10">
    <name type="scientific">Hydnum rufescens UP504</name>
    <dbReference type="NCBI Taxonomy" id="1448309"/>
    <lineage>
        <taxon>Eukaryota</taxon>
        <taxon>Fungi</taxon>
        <taxon>Dikarya</taxon>
        <taxon>Basidiomycota</taxon>
        <taxon>Agaricomycotina</taxon>
        <taxon>Agaricomycetes</taxon>
        <taxon>Cantharellales</taxon>
        <taxon>Hydnaceae</taxon>
        <taxon>Hydnum</taxon>
    </lineage>
</organism>
<evidence type="ECO:0000256" key="6">
    <source>
        <dbReference type="ARBA" id="ARBA00072506"/>
    </source>
</evidence>
<evidence type="ECO:0000256" key="3">
    <source>
        <dbReference type="ARBA" id="ARBA00023163"/>
    </source>
</evidence>
<evidence type="ECO:0000256" key="4">
    <source>
        <dbReference type="ARBA" id="ARBA00023242"/>
    </source>
</evidence>
<feature type="compositionally biased region" description="Gly residues" evidence="7">
    <location>
        <begin position="338"/>
        <end position="350"/>
    </location>
</feature>
<dbReference type="Gene3D" id="2.170.120.12">
    <property type="entry name" value="DNA-directed RNA polymerase, insert domain"/>
    <property type="match status" value="1"/>
</dbReference>
<comment type="subcellular location">
    <subcellularLocation>
        <location evidence="1">Nucleus</location>
    </subcellularLocation>
</comment>
<comment type="similarity">
    <text evidence="5">Belongs to the archaeal Rpo3/eukaryotic RPB3 RNA polymerase subunit family.</text>
</comment>
<proteinExistence type="inferred from homology"/>
<dbReference type="SUPFAM" id="SSF55257">
    <property type="entry name" value="RBP11-like subunits of RNA polymerase"/>
    <property type="match status" value="1"/>
</dbReference>
<dbReference type="OrthoDB" id="270173at2759"/>
<dbReference type="CDD" id="cd07031">
    <property type="entry name" value="RNAP_II_RPB3"/>
    <property type="match status" value="1"/>
</dbReference>
<dbReference type="GO" id="GO:0005665">
    <property type="term" value="C:RNA polymerase II, core complex"/>
    <property type="evidence" value="ECO:0007669"/>
    <property type="project" value="TreeGrafter"/>
</dbReference>
<dbReference type="GO" id="GO:0006366">
    <property type="term" value="P:transcription by RNA polymerase II"/>
    <property type="evidence" value="ECO:0007669"/>
    <property type="project" value="TreeGrafter"/>
</dbReference>
<dbReference type="InterPro" id="IPR011262">
    <property type="entry name" value="DNA-dir_RNA_pol_insert"/>
</dbReference>
<evidence type="ECO:0000313" key="9">
    <source>
        <dbReference type="EMBL" id="KAF9521008.1"/>
    </source>
</evidence>
<dbReference type="AlphaFoldDB" id="A0A9P6BAZ7"/>
<dbReference type="InterPro" id="IPR050518">
    <property type="entry name" value="Rpo3/RPB3_RNA_Pol_subunit"/>
</dbReference>
<keyword evidence="10" id="KW-1185">Reference proteome</keyword>
<dbReference type="EMBL" id="MU128909">
    <property type="protein sequence ID" value="KAF9521008.1"/>
    <property type="molecule type" value="Genomic_DNA"/>
</dbReference>
<dbReference type="InterPro" id="IPR011263">
    <property type="entry name" value="DNA-dir_RNA_pol_RpoA/D/Rpb3"/>
</dbReference>
<dbReference type="InterPro" id="IPR036603">
    <property type="entry name" value="RBP11-like"/>
</dbReference>
<sequence length="367" mass="40092">MAGSFETRRPLPTVRIRKLQRDRVDFVLENAELSFANSFRRTMIADLATVAIDMVEIETNTTVLADEFLAHRLGQVPLISANCEEAMNYSRECSCSSSCRFCSIVLSLDVACTSDRTMHITSNDLTIVPPSTEEEMNGSEDDKVLKKRPSNFGLPYNRTSEGIEPILLVKIRKGQELKLRCIAKKGIAKEHAKWSPCAAIAYEYDPHNKLRHTTHWFETDERAEWPLSHNAKEELPPADDEVFNYSAQPERFYLDVETVGSLGPKEVVNRGLAEMQKKLGSLVHALTTAGQPDTIEHDMAMAPTLPQTNGFNPATTTYGGPVAAANVWGDDAAMSSPGFGGGGGSGGDGNLGANSWGGSSSPVWSPK</sequence>
<dbReference type="FunFam" id="2.170.120.12:FF:000002">
    <property type="entry name" value="DNA-directed RNA polymerase II subunit RPB3"/>
    <property type="match status" value="1"/>
</dbReference>
<keyword evidence="3" id="KW-0804">Transcription</keyword>
<reference evidence="9" key="1">
    <citation type="journal article" date="2020" name="Nat. Commun.">
        <title>Large-scale genome sequencing of mycorrhizal fungi provides insights into the early evolution of symbiotic traits.</title>
        <authorList>
            <person name="Miyauchi S."/>
            <person name="Kiss E."/>
            <person name="Kuo A."/>
            <person name="Drula E."/>
            <person name="Kohler A."/>
            <person name="Sanchez-Garcia M."/>
            <person name="Morin E."/>
            <person name="Andreopoulos B."/>
            <person name="Barry K.W."/>
            <person name="Bonito G."/>
            <person name="Buee M."/>
            <person name="Carver A."/>
            <person name="Chen C."/>
            <person name="Cichocki N."/>
            <person name="Clum A."/>
            <person name="Culley D."/>
            <person name="Crous P.W."/>
            <person name="Fauchery L."/>
            <person name="Girlanda M."/>
            <person name="Hayes R.D."/>
            <person name="Keri Z."/>
            <person name="LaButti K."/>
            <person name="Lipzen A."/>
            <person name="Lombard V."/>
            <person name="Magnuson J."/>
            <person name="Maillard F."/>
            <person name="Murat C."/>
            <person name="Nolan M."/>
            <person name="Ohm R.A."/>
            <person name="Pangilinan J."/>
            <person name="Pereira M.F."/>
            <person name="Perotto S."/>
            <person name="Peter M."/>
            <person name="Pfister S."/>
            <person name="Riley R."/>
            <person name="Sitrit Y."/>
            <person name="Stielow J.B."/>
            <person name="Szollosi G."/>
            <person name="Zifcakova L."/>
            <person name="Stursova M."/>
            <person name="Spatafora J.W."/>
            <person name="Tedersoo L."/>
            <person name="Vaario L.M."/>
            <person name="Yamada A."/>
            <person name="Yan M."/>
            <person name="Wang P."/>
            <person name="Xu J."/>
            <person name="Bruns T."/>
            <person name="Baldrian P."/>
            <person name="Vilgalys R."/>
            <person name="Dunand C."/>
            <person name="Henrissat B."/>
            <person name="Grigoriev I.V."/>
            <person name="Hibbett D."/>
            <person name="Nagy L.G."/>
            <person name="Martin F.M."/>
        </authorList>
    </citation>
    <scope>NUCLEOTIDE SEQUENCE</scope>
    <source>
        <strain evidence="9">UP504</strain>
    </source>
</reference>
<keyword evidence="2" id="KW-0240">DNA-directed RNA polymerase</keyword>
<dbReference type="InterPro" id="IPR036643">
    <property type="entry name" value="RNApol_insert_sf"/>
</dbReference>
<keyword evidence="4" id="KW-0539">Nucleus</keyword>
<dbReference type="Pfam" id="PF01193">
    <property type="entry name" value="RNA_pol_L"/>
    <property type="match status" value="1"/>
</dbReference>
<dbReference type="GO" id="GO:0046983">
    <property type="term" value="F:protein dimerization activity"/>
    <property type="evidence" value="ECO:0007669"/>
    <property type="project" value="InterPro"/>
</dbReference>
<dbReference type="GO" id="GO:0003899">
    <property type="term" value="F:DNA-directed RNA polymerase activity"/>
    <property type="evidence" value="ECO:0007669"/>
    <property type="project" value="InterPro"/>
</dbReference>
<gene>
    <name evidence="9" type="ORF">BS47DRAFT_1374550</name>
</gene>
<evidence type="ECO:0000313" key="10">
    <source>
        <dbReference type="Proteomes" id="UP000886523"/>
    </source>
</evidence>
<feature type="compositionally biased region" description="Low complexity" evidence="7">
    <location>
        <begin position="356"/>
        <end position="367"/>
    </location>
</feature>
<protein>
    <recommendedName>
        <fullName evidence="6">DNA-directed RNA polymerase II subunit RPB3</fullName>
    </recommendedName>
</protein>